<proteinExistence type="predicted"/>
<dbReference type="EMBL" id="MN740762">
    <property type="protein sequence ID" value="QHS82108.1"/>
    <property type="molecule type" value="Genomic_DNA"/>
</dbReference>
<organism evidence="2">
    <name type="scientific">viral metagenome</name>
    <dbReference type="NCBI Taxonomy" id="1070528"/>
    <lineage>
        <taxon>unclassified sequences</taxon>
        <taxon>metagenomes</taxon>
        <taxon>organismal metagenomes</taxon>
    </lineage>
</organism>
<reference evidence="2" key="1">
    <citation type="journal article" date="2020" name="Nature">
        <title>Giant virus diversity and host interactions through global metagenomics.</title>
        <authorList>
            <person name="Schulz F."/>
            <person name="Roux S."/>
            <person name="Paez-Espino D."/>
            <person name="Jungbluth S."/>
            <person name="Walsh D.A."/>
            <person name="Denef V.J."/>
            <person name="McMahon K.D."/>
            <person name="Konstantinidis K.T."/>
            <person name="Eloe-Fadrosh E.A."/>
            <person name="Kyrpides N.C."/>
            <person name="Woyke T."/>
        </authorList>
    </citation>
    <scope>NUCLEOTIDE SEQUENCE</scope>
    <source>
        <strain evidence="2">GVMAG-S-1101165-79</strain>
    </source>
</reference>
<protein>
    <submittedName>
        <fullName evidence="2">Uncharacterized protein</fullName>
    </submittedName>
</protein>
<keyword evidence="1" id="KW-0812">Transmembrane</keyword>
<feature type="transmembrane region" description="Helical" evidence="1">
    <location>
        <begin position="42"/>
        <end position="68"/>
    </location>
</feature>
<evidence type="ECO:0000256" key="1">
    <source>
        <dbReference type="SAM" id="Phobius"/>
    </source>
</evidence>
<dbReference type="AlphaFoldDB" id="A0A6C0AQT3"/>
<keyword evidence="1" id="KW-1133">Transmembrane helix</keyword>
<sequence length="194" mass="21117">MAFKLLSKNIIGGVTTLLLIILLTQSRLFDFLINTHLGRVFLILAILGISWCHKIFGVVAVLFIIIIFNQSEISFFEGFTDTNISTTTNSLDNPTSNTISATTISQKKDEVKNTIDQLAQQNATTTSSSAAAATAPISTETFMGREGFNTVDREGTILRGKRSNEVPVFSNARNQPDNVEASDKSVFSGLYSSV</sequence>
<keyword evidence="1" id="KW-0472">Membrane</keyword>
<accession>A0A6C0AQT3</accession>
<name>A0A6C0AQT3_9ZZZZ</name>
<evidence type="ECO:0000313" key="2">
    <source>
        <dbReference type="EMBL" id="QHS82108.1"/>
    </source>
</evidence>